<dbReference type="EMBL" id="VUOB01000010">
    <property type="protein sequence ID" value="KAA2264660.1"/>
    <property type="molecule type" value="Genomic_DNA"/>
</dbReference>
<organism evidence="2 3">
    <name type="scientific">Solihabitans fulvus</name>
    <dbReference type="NCBI Taxonomy" id="1892852"/>
    <lineage>
        <taxon>Bacteria</taxon>
        <taxon>Bacillati</taxon>
        <taxon>Actinomycetota</taxon>
        <taxon>Actinomycetes</taxon>
        <taxon>Pseudonocardiales</taxon>
        <taxon>Pseudonocardiaceae</taxon>
        <taxon>Solihabitans</taxon>
    </lineage>
</organism>
<name>A0A5B2XNV4_9PSEU</name>
<dbReference type="GO" id="GO:0008999">
    <property type="term" value="F:protein-N-terminal-alanine acetyltransferase activity"/>
    <property type="evidence" value="ECO:0007669"/>
    <property type="project" value="TreeGrafter"/>
</dbReference>
<dbReference type="InterPro" id="IPR051908">
    <property type="entry name" value="Ribosomal_N-acetyltransferase"/>
</dbReference>
<dbReference type="Pfam" id="PF13302">
    <property type="entry name" value="Acetyltransf_3"/>
    <property type="match status" value="1"/>
</dbReference>
<dbReference type="PANTHER" id="PTHR43441">
    <property type="entry name" value="RIBOSOMAL-PROTEIN-SERINE ACETYLTRANSFERASE"/>
    <property type="match status" value="1"/>
</dbReference>
<sequence>MRTVIRSASGLDVALAEPVDGDEDLLADDADGLFKVDEDSRPMPYRPPAGFLVVIAPSTGELLGDVGWIAVLHGPTAACAAWNIGIDLRPAARGRGVGSAAQRLLVEHLFASTEVDRVEASTDVANVAEQKALERAGFRREGVLRGGQLRGGQRRDLVLYGVLRGDLG</sequence>
<reference evidence="2 3" key="2">
    <citation type="submission" date="2019-09" db="EMBL/GenBank/DDBJ databases">
        <authorList>
            <person name="Jin C."/>
        </authorList>
    </citation>
    <scope>NUCLEOTIDE SEQUENCE [LARGE SCALE GENOMIC DNA]</scope>
    <source>
        <strain evidence="2 3">AN110305</strain>
    </source>
</reference>
<dbReference type="GO" id="GO:0005737">
    <property type="term" value="C:cytoplasm"/>
    <property type="evidence" value="ECO:0007669"/>
    <property type="project" value="TreeGrafter"/>
</dbReference>
<evidence type="ECO:0000313" key="3">
    <source>
        <dbReference type="Proteomes" id="UP000323454"/>
    </source>
</evidence>
<dbReference type="GO" id="GO:1990189">
    <property type="term" value="F:protein N-terminal-serine acetyltransferase activity"/>
    <property type="evidence" value="ECO:0007669"/>
    <property type="project" value="TreeGrafter"/>
</dbReference>
<dbReference type="Proteomes" id="UP000323454">
    <property type="component" value="Unassembled WGS sequence"/>
</dbReference>
<keyword evidence="2" id="KW-0808">Transferase</keyword>
<comment type="caution">
    <text evidence="2">The sequence shown here is derived from an EMBL/GenBank/DDBJ whole genome shotgun (WGS) entry which is preliminary data.</text>
</comment>
<evidence type="ECO:0000313" key="2">
    <source>
        <dbReference type="EMBL" id="KAA2264660.1"/>
    </source>
</evidence>
<dbReference type="RefSeq" id="WP_149848464.1">
    <property type="nucleotide sequence ID" value="NZ_VUOB01000010.1"/>
</dbReference>
<dbReference type="PANTHER" id="PTHR43441:SF2">
    <property type="entry name" value="FAMILY ACETYLTRANSFERASE, PUTATIVE (AFU_ORTHOLOGUE AFUA_7G00850)-RELATED"/>
    <property type="match status" value="1"/>
</dbReference>
<dbReference type="AlphaFoldDB" id="A0A5B2XNV4"/>
<gene>
    <name evidence="2" type="ORF">F0L68_06080</name>
</gene>
<feature type="domain" description="N-acetyltransferase" evidence="1">
    <location>
        <begin position="11"/>
        <end position="156"/>
    </location>
</feature>
<proteinExistence type="predicted"/>
<dbReference type="SUPFAM" id="SSF55729">
    <property type="entry name" value="Acyl-CoA N-acyltransferases (Nat)"/>
    <property type="match status" value="1"/>
</dbReference>
<dbReference type="OrthoDB" id="9814648at2"/>
<reference evidence="2 3" key="1">
    <citation type="submission" date="2019-09" db="EMBL/GenBank/DDBJ databases">
        <title>Goodfellowia gen. nov., a new genus of the Pseudonocardineae related to Actinoalloteichus, containing Goodfellowia coeruleoviolacea gen. nov., comb. nov. gen. nov., comb. nov.</title>
        <authorList>
            <person name="Labeda D."/>
        </authorList>
    </citation>
    <scope>NUCLEOTIDE SEQUENCE [LARGE SCALE GENOMIC DNA]</scope>
    <source>
        <strain evidence="2 3">AN110305</strain>
    </source>
</reference>
<accession>A0A5B2XNV4</accession>
<dbReference type="PROSITE" id="PS51186">
    <property type="entry name" value="GNAT"/>
    <property type="match status" value="1"/>
</dbReference>
<protein>
    <submittedName>
        <fullName evidence="2">GNAT family N-acetyltransferase</fullName>
    </submittedName>
</protein>
<dbReference type="Gene3D" id="3.40.630.30">
    <property type="match status" value="1"/>
</dbReference>
<keyword evidence="3" id="KW-1185">Reference proteome</keyword>
<dbReference type="InterPro" id="IPR016181">
    <property type="entry name" value="Acyl_CoA_acyltransferase"/>
</dbReference>
<dbReference type="InterPro" id="IPR000182">
    <property type="entry name" value="GNAT_dom"/>
</dbReference>
<evidence type="ECO:0000259" key="1">
    <source>
        <dbReference type="PROSITE" id="PS51186"/>
    </source>
</evidence>